<dbReference type="GO" id="GO:0016301">
    <property type="term" value="F:kinase activity"/>
    <property type="evidence" value="ECO:0007669"/>
    <property type="project" value="UniProtKB-KW"/>
</dbReference>
<dbReference type="CDD" id="cd01167">
    <property type="entry name" value="bac_FRK"/>
    <property type="match status" value="1"/>
</dbReference>
<dbReference type="KEGG" id="dol:Dole_0649"/>
<keyword evidence="6" id="KW-1185">Reference proteome</keyword>
<evidence type="ECO:0000256" key="3">
    <source>
        <dbReference type="ARBA" id="ARBA00022777"/>
    </source>
</evidence>
<dbReference type="Proteomes" id="UP000008561">
    <property type="component" value="Chromosome"/>
</dbReference>
<feature type="domain" description="Carbohydrate kinase PfkB" evidence="4">
    <location>
        <begin position="17"/>
        <end position="285"/>
    </location>
</feature>
<sequence length="308" mass="33800">MVVAIGEVLFDVFPEDKRIGGAPFNFAVHLANMGFPVHFVTRVGKDANGRAILDLMHRFGLSRENVQIDPEYATGRVMVHPEADGGHRFDIVAPAAYDYLACTDQVMDLMRTPPDMVYFGTLAQRSEQSRQAMEEMFQAAPPETRFFCDINLRPGGYDRAIVDGALQQADLLKLNDAELAVIGEMFDIQGDTETMIRRLMEARGLVLVALTLGSRGGRLFTPDDHVRIDLPSRSAGPPVVDTVGAGDAFAAVTAAGFLQNRHLSTILEAATEFAGRICGIQGAVPDSPDFYRQGRLPEFFYKDTGESR</sequence>
<dbReference type="PANTHER" id="PTHR43085:SF57">
    <property type="entry name" value="CARBOHYDRATE KINASE PFKB DOMAIN-CONTAINING PROTEIN"/>
    <property type="match status" value="1"/>
</dbReference>
<dbReference type="PANTHER" id="PTHR43085">
    <property type="entry name" value="HEXOKINASE FAMILY MEMBER"/>
    <property type="match status" value="1"/>
</dbReference>
<evidence type="ECO:0000256" key="2">
    <source>
        <dbReference type="ARBA" id="ARBA00022679"/>
    </source>
</evidence>
<dbReference type="OrthoDB" id="9779730at2"/>
<reference evidence="5 6" key="1">
    <citation type="submission" date="2007-10" db="EMBL/GenBank/DDBJ databases">
        <title>Complete sequence of Desulfococcus oleovorans Hxd3.</title>
        <authorList>
            <consortium name="US DOE Joint Genome Institute"/>
            <person name="Copeland A."/>
            <person name="Lucas S."/>
            <person name="Lapidus A."/>
            <person name="Barry K."/>
            <person name="Glavina del Rio T."/>
            <person name="Dalin E."/>
            <person name="Tice H."/>
            <person name="Pitluck S."/>
            <person name="Kiss H."/>
            <person name="Brettin T."/>
            <person name="Bruce D."/>
            <person name="Detter J.C."/>
            <person name="Han C."/>
            <person name="Schmutz J."/>
            <person name="Larimer F."/>
            <person name="Land M."/>
            <person name="Hauser L."/>
            <person name="Kyrpides N."/>
            <person name="Kim E."/>
            <person name="Wawrik B."/>
            <person name="Richardson P."/>
        </authorList>
    </citation>
    <scope>NUCLEOTIDE SEQUENCE [LARGE SCALE GENOMIC DNA]</scope>
    <source>
        <strain evidence="6">DSM 6200 / JCM 39069 / Hxd3</strain>
    </source>
</reference>
<dbReference type="PROSITE" id="PS00583">
    <property type="entry name" value="PFKB_KINASES_1"/>
    <property type="match status" value="1"/>
</dbReference>
<name>A8ZUP6_DESOH</name>
<dbReference type="RefSeq" id="WP_012174078.1">
    <property type="nucleotide sequence ID" value="NC_009943.1"/>
</dbReference>
<dbReference type="EMBL" id="CP000859">
    <property type="protein sequence ID" value="ABW66459.1"/>
    <property type="molecule type" value="Genomic_DNA"/>
</dbReference>
<dbReference type="eggNOG" id="COG0524">
    <property type="taxonomic scope" value="Bacteria"/>
</dbReference>
<organism evidence="5 6">
    <name type="scientific">Desulfosudis oleivorans (strain DSM 6200 / JCM 39069 / Hxd3)</name>
    <name type="common">Desulfococcus oleovorans</name>
    <dbReference type="NCBI Taxonomy" id="96561"/>
    <lineage>
        <taxon>Bacteria</taxon>
        <taxon>Pseudomonadati</taxon>
        <taxon>Thermodesulfobacteriota</taxon>
        <taxon>Desulfobacteria</taxon>
        <taxon>Desulfobacterales</taxon>
        <taxon>Desulfosudaceae</taxon>
        <taxon>Desulfosudis</taxon>
    </lineage>
</organism>
<evidence type="ECO:0000259" key="4">
    <source>
        <dbReference type="Pfam" id="PF00294"/>
    </source>
</evidence>
<dbReference type="InterPro" id="IPR050306">
    <property type="entry name" value="PfkB_Carbo_kinase"/>
</dbReference>
<dbReference type="AlphaFoldDB" id="A8ZUP6"/>
<accession>A8ZUP6</accession>
<proteinExistence type="inferred from homology"/>
<keyword evidence="2" id="KW-0808">Transferase</keyword>
<evidence type="ECO:0000313" key="6">
    <source>
        <dbReference type="Proteomes" id="UP000008561"/>
    </source>
</evidence>
<dbReference type="SUPFAM" id="SSF53613">
    <property type="entry name" value="Ribokinase-like"/>
    <property type="match status" value="1"/>
</dbReference>
<evidence type="ECO:0000313" key="5">
    <source>
        <dbReference type="EMBL" id="ABW66459.1"/>
    </source>
</evidence>
<dbReference type="InterPro" id="IPR029056">
    <property type="entry name" value="Ribokinase-like"/>
</dbReference>
<dbReference type="HOGENOM" id="CLU_027634_6_3_7"/>
<dbReference type="InterPro" id="IPR011611">
    <property type="entry name" value="PfkB_dom"/>
</dbReference>
<gene>
    <name evidence="5" type="ordered locus">Dole_0649</name>
</gene>
<dbReference type="STRING" id="96561.Dole_0649"/>
<evidence type="ECO:0000256" key="1">
    <source>
        <dbReference type="ARBA" id="ARBA00010688"/>
    </source>
</evidence>
<comment type="similarity">
    <text evidence="1">Belongs to the carbohydrate kinase PfkB family.</text>
</comment>
<keyword evidence="3" id="KW-0418">Kinase</keyword>
<dbReference type="Pfam" id="PF00294">
    <property type="entry name" value="PfkB"/>
    <property type="match status" value="1"/>
</dbReference>
<dbReference type="InterPro" id="IPR002173">
    <property type="entry name" value="Carboh/pur_kinase_PfkB_CS"/>
</dbReference>
<dbReference type="Gene3D" id="3.40.1190.20">
    <property type="match status" value="1"/>
</dbReference>
<protein>
    <submittedName>
        <fullName evidence="5">PfkB domain protein</fullName>
    </submittedName>
</protein>